<comment type="caution">
    <text evidence="1">The sequence shown here is derived from an EMBL/GenBank/DDBJ whole genome shotgun (WGS) entry which is preliminary data.</text>
</comment>
<reference evidence="1" key="1">
    <citation type="journal article" date="2019" name="bioRxiv">
        <title>The Genome of the Zebra Mussel, Dreissena polymorpha: A Resource for Invasive Species Research.</title>
        <authorList>
            <person name="McCartney M.A."/>
            <person name="Auch B."/>
            <person name="Kono T."/>
            <person name="Mallez S."/>
            <person name="Zhang Y."/>
            <person name="Obille A."/>
            <person name="Becker A."/>
            <person name="Abrahante J.E."/>
            <person name="Garbe J."/>
            <person name="Badalamenti J.P."/>
            <person name="Herman A."/>
            <person name="Mangelson H."/>
            <person name="Liachko I."/>
            <person name="Sullivan S."/>
            <person name="Sone E.D."/>
            <person name="Koren S."/>
            <person name="Silverstein K.A.T."/>
            <person name="Beckman K.B."/>
            <person name="Gohl D.M."/>
        </authorList>
    </citation>
    <scope>NUCLEOTIDE SEQUENCE</scope>
    <source>
        <strain evidence="1">Duluth1</strain>
        <tissue evidence="1">Whole animal</tissue>
    </source>
</reference>
<accession>A0A9D4G943</accession>
<sequence>MRDVVLQPCEYDYRDDSQTHESDLRSEILSLDMSHMTFFVKTGIVELFEILRDTNIGTLTLITAECALLASVILCFLKSLTNLFLCGTYGERCSLQLPETLQCISLQTVDCSAVWLCSLLIALSSLDHSVKCKLLDVVMQPCEYSSGDDFQTHASDLRSEILSLDMSNT</sequence>
<name>A0A9D4G943_DREPO</name>
<gene>
    <name evidence="1" type="ORF">DPMN_140982</name>
</gene>
<dbReference type="AlphaFoldDB" id="A0A9D4G943"/>
<protein>
    <submittedName>
        <fullName evidence="1">Uncharacterized protein</fullName>
    </submittedName>
</protein>
<reference evidence="1" key="2">
    <citation type="submission" date="2020-11" db="EMBL/GenBank/DDBJ databases">
        <authorList>
            <person name="McCartney M.A."/>
            <person name="Auch B."/>
            <person name="Kono T."/>
            <person name="Mallez S."/>
            <person name="Becker A."/>
            <person name="Gohl D.M."/>
            <person name="Silverstein K.A.T."/>
            <person name="Koren S."/>
            <person name="Bechman K.B."/>
            <person name="Herman A."/>
            <person name="Abrahante J.E."/>
            <person name="Garbe J."/>
        </authorList>
    </citation>
    <scope>NUCLEOTIDE SEQUENCE</scope>
    <source>
        <strain evidence="1">Duluth1</strain>
        <tissue evidence="1">Whole animal</tissue>
    </source>
</reference>
<dbReference type="EMBL" id="JAIWYP010000006">
    <property type="protein sequence ID" value="KAH3812547.1"/>
    <property type="molecule type" value="Genomic_DNA"/>
</dbReference>
<evidence type="ECO:0000313" key="2">
    <source>
        <dbReference type="Proteomes" id="UP000828390"/>
    </source>
</evidence>
<keyword evidence="2" id="KW-1185">Reference proteome</keyword>
<dbReference type="Proteomes" id="UP000828390">
    <property type="component" value="Unassembled WGS sequence"/>
</dbReference>
<proteinExistence type="predicted"/>
<evidence type="ECO:0000313" key="1">
    <source>
        <dbReference type="EMBL" id="KAH3812547.1"/>
    </source>
</evidence>
<organism evidence="1 2">
    <name type="scientific">Dreissena polymorpha</name>
    <name type="common">Zebra mussel</name>
    <name type="synonym">Mytilus polymorpha</name>
    <dbReference type="NCBI Taxonomy" id="45954"/>
    <lineage>
        <taxon>Eukaryota</taxon>
        <taxon>Metazoa</taxon>
        <taxon>Spiralia</taxon>
        <taxon>Lophotrochozoa</taxon>
        <taxon>Mollusca</taxon>
        <taxon>Bivalvia</taxon>
        <taxon>Autobranchia</taxon>
        <taxon>Heteroconchia</taxon>
        <taxon>Euheterodonta</taxon>
        <taxon>Imparidentia</taxon>
        <taxon>Neoheterodontei</taxon>
        <taxon>Myida</taxon>
        <taxon>Dreissenoidea</taxon>
        <taxon>Dreissenidae</taxon>
        <taxon>Dreissena</taxon>
    </lineage>
</organism>